<keyword evidence="9" id="KW-0902">Two-component regulatory system</keyword>
<dbReference type="SMART" id="SM00387">
    <property type="entry name" value="HATPase_c"/>
    <property type="match status" value="1"/>
</dbReference>
<organism evidence="14 15">
    <name type="scientific">Dictyobacter arantiisoli</name>
    <dbReference type="NCBI Taxonomy" id="2014874"/>
    <lineage>
        <taxon>Bacteria</taxon>
        <taxon>Bacillati</taxon>
        <taxon>Chloroflexota</taxon>
        <taxon>Ktedonobacteria</taxon>
        <taxon>Ktedonobacterales</taxon>
        <taxon>Dictyobacteraceae</taxon>
        <taxon>Dictyobacter</taxon>
    </lineage>
</organism>
<dbReference type="RefSeq" id="WP_149403711.1">
    <property type="nucleotide sequence ID" value="NZ_BIXY01000085.1"/>
</dbReference>
<keyword evidence="8 11" id="KW-1133">Transmembrane helix</keyword>
<dbReference type="AlphaFoldDB" id="A0A5A5THK3"/>
<dbReference type="Proteomes" id="UP000322530">
    <property type="component" value="Unassembled WGS sequence"/>
</dbReference>
<keyword evidence="5" id="KW-0808">Transferase</keyword>
<evidence type="ECO:0000256" key="8">
    <source>
        <dbReference type="ARBA" id="ARBA00022989"/>
    </source>
</evidence>
<evidence type="ECO:0000256" key="10">
    <source>
        <dbReference type="ARBA" id="ARBA00023136"/>
    </source>
</evidence>
<evidence type="ECO:0000256" key="6">
    <source>
        <dbReference type="ARBA" id="ARBA00022692"/>
    </source>
</evidence>
<dbReference type="InterPro" id="IPR050428">
    <property type="entry name" value="TCS_sensor_his_kinase"/>
</dbReference>
<dbReference type="InterPro" id="IPR036097">
    <property type="entry name" value="HisK_dim/P_sf"/>
</dbReference>
<evidence type="ECO:0000256" key="1">
    <source>
        <dbReference type="ARBA" id="ARBA00000085"/>
    </source>
</evidence>
<accession>A0A5A5THK3</accession>
<dbReference type="InterPro" id="IPR005467">
    <property type="entry name" value="His_kinase_dom"/>
</dbReference>
<evidence type="ECO:0000313" key="15">
    <source>
        <dbReference type="Proteomes" id="UP000322530"/>
    </source>
</evidence>
<dbReference type="InterPro" id="IPR003660">
    <property type="entry name" value="HAMP_dom"/>
</dbReference>
<dbReference type="SUPFAM" id="SSF158472">
    <property type="entry name" value="HAMP domain-like"/>
    <property type="match status" value="1"/>
</dbReference>
<comment type="subcellular location">
    <subcellularLocation>
        <location evidence="2">Membrane</location>
    </subcellularLocation>
</comment>
<dbReference type="PROSITE" id="PS50885">
    <property type="entry name" value="HAMP"/>
    <property type="match status" value="1"/>
</dbReference>
<evidence type="ECO:0000259" key="13">
    <source>
        <dbReference type="PROSITE" id="PS50885"/>
    </source>
</evidence>
<evidence type="ECO:0000256" key="4">
    <source>
        <dbReference type="ARBA" id="ARBA00022553"/>
    </source>
</evidence>
<dbReference type="OrthoDB" id="9813151at2"/>
<keyword evidence="6 11" id="KW-0812">Transmembrane</keyword>
<dbReference type="PANTHER" id="PTHR45436">
    <property type="entry name" value="SENSOR HISTIDINE KINASE YKOH"/>
    <property type="match status" value="1"/>
</dbReference>
<dbReference type="GO" id="GO:0005886">
    <property type="term" value="C:plasma membrane"/>
    <property type="evidence" value="ECO:0007669"/>
    <property type="project" value="TreeGrafter"/>
</dbReference>
<dbReference type="PRINTS" id="PR00344">
    <property type="entry name" value="BCTRLSENSOR"/>
</dbReference>
<dbReference type="Pfam" id="PF02518">
    <property type="entry name" value="HATPase_c"/>
    <property type="match status" value="1"/>
</dbReference>
<feature type="domain" description="Histidine kinase" evidence="12">
    <location>
        <begin position="153"/>
        <end position="397"/>
    </location>
</feature>
<comment type="caution">
    <text evidence="14">The sequence shown here is derived from an EMBL/GenBank/DDBJ whole genome shotgun (WGS) entry which is preliminary data.</text>
</comment>
<dbReference type="Pfam" id="PF00672">
    <property type="entry name" value="HAMP"/>
    <property type="match status" value="1"/>
</dbReference>
<dbReference type="PROSITE" id="PS50109">
    <property type="entry name" value="HIS_KIN"/>
    <property type="match status" value="1"/>
</dbReference>
<name>A0A5A5THK3_9CHLR</name>
<dbReference type="InterPro" id="IPR003661">
    <property type="entry name" value="HisK_dim/P_dom"/>
</dbReference>
<evidence type="ECO:0000256" key="7">
    <source>
        <dbReference type="ARBA" id="ARBA00022777"/>
    </source>
</evidence>
<evidence type="ECO:0000259" key="12">
    <source>
        <dbReference type="PROSITE" id="PS50109"/>
    </source>
</evidence>
<evidence type="ECO:0000256" key="3">
    <source>
        <dbReference type="ARBA" id="ARBA00012438"/>
    </source>
</evidence>
<evidence type="ECO:0000256" key="11">
    <source>
        <dbReference type="SAM" id="Phobius"/>
    </source>
</evidence>
<keyword evidence="15" id="KW-1185">Reference proteome</keyword>
<proteinExistence type="predicted"/>
<feature type="transmembrane region" description="Helical" evidence="11">
    <location>
        <begin position="33"/>
        <end position="53"/>
    </location>
</feature>
<dbReference type="InterPro" id="IPR004358">
    <property type="entry name" value="Sig_transdc_His_kin-like_C"/>
</dbReference>
<protein>
    <recommendedName>
        <fullName evidence="3">histidine kinase</fullName>
        <ecNumber evidence="3">2.7.13.3</ecNumber>
    </recommendedName>
</protein>
<dbReference type="SMART" id="SM00388">
    <property type="entry name" value="HisKA"/>
    <property type="match status" value="1"/>
</dbReference>
<dbReference type="CDD" id="cd00075">
    <property type="entry name" value="HATPase"/>
    <property type="match status" value="1"/>
</dbReference>
<dbReference type="SMART" id="SM00304">
    <property type="entry name" value="HAMP"/>
    <property type="match status" value="1"/>
</dbReference>
<dbReference type="CDD" id="cd06225">
    <property type="entry name" value="HAMP"/>
    <property type="match status" value="1"/>
</dbReference>
<keyword evidence="4" id="KW-0597">Phosphoprotein</keyword>
<dbReference type="InterPro" id="IPR036890">
    <property type="entry name" value="HATPase_C_sf"/>
</dbReference>
<evidence type="ECO:0000256" key="2">
    <source>
        <dbReference type="ARBA" id="ARBA00004370"/>
    </source>
</evidence>
<keyword evidence="7" id="KW-0418">Kinase</keyword>
<gene>
    <name evidence="14" type="ORF">KDI_44110</name>
</gene>
<dbReference type="Pfam" id="PF00512">
    <property type="entry name" value="HisKA"/>
    <property type="match status" value="1"/>
</dbReference>
<evidence type="ECO:0000256" key="9">
    <source>
        <dbReference type="ARBA" id="ARBA00023012"/>
    </source>
</evidence>
<dbReference type="InterPro" id="IPR003594">
    <property type="entry name" value="HATPase_dom"/>
</dbReference>
<dbReference type="Gene3D" id="6.10.340.10">
    <property type="match status" value="1"/>
</dbReference>
<dbReference type="GO" id="GO:0000155">
    <property type="term" value="F:phosphorelay sensor kinase activity"/>
    <property type="evidence" value="ECO:0007669"/>
    <property type="project" value="InterPro"/>
</dbReference>
<dbReference type="Gene3D" id="1.10.287.130">
    <property type="match status" value="1"/>
</dbReference>
<feature type="domain" description="HAMP" evidence="13">
    <location>
        <begin position="93"/>
        <end position="145"/>
    </location>
</feature>
<dbReference type="CDD" id="cd00082">
    <property type="entry name" value="HisKA"/>
    <property type="match status" value="1"/>
</dbReference>
<sequence>MRDRHRKQPERHNQTLWQQMYFHLSSIRIRLTLWYIVTITSVLLLFGGLLYSTIAKMLPSSAPGDLLPIARQIFLLGLAILLFTAASSYWLASRAMRPVRLITRTAQEIGRTDLSRRFHLTSRDELGELAGTFDEMLNRLEAVLSRQRQFTADASHELRTPLSILTLATNRALSGGSKPETYKQALDTIAAYRQEFSLIQAETDHMTRLVNDLLLLARADIEQTILTPASVDMSEVTLEVVERFATLARQRGIDLSFGEFPELCVHGDRLLLTLMVTNLIDNALKYTSGIGNRVFVEGSTAMRGEKAWGRIWIEDNGPGIAEEHQSYLFERFYRVDAARSHASLPVEEEGIQKEITSGSGLGLAIVQWVAQVHQGEIRLRSTVGRGSCFEIWLPLVDGSDSDEGGRKDALYLQL</sequence>
<evidence type="ECO:0000256" key="5">
    <source>
        <dbReference type="ARBA" id="ARBA00022679"/>
    </source>
</evidence>
<dbReference type="SUPFAM" id="SSF47384">
    <property type="entry name" value="Homodimeric domain of signal transducing histidine kinase"/>
    <property type="match status" value="1"/>
</dbReference>
<dbReference type="Gene3D" id="3.30.565.10">
    <property type="entry name" value="Histidine kinase-like ATPase, C-terminal domain"/>
    <property type="match status" value="1"/>
</dbReference>
<keyword evidence="10 11" id="KW-0472">Membrane</keyword>
<feature type="transmembrane region" description="Helical" evidence="11">
    <location>
        <begin position="73"/>
        <end position="92"/>
    </location>
</feature>
<comment type="catalytic activity">
    <reaction evidence="1">
        <text>ATP + protein L-histidine = ADP + protein N-phospho-L-histidine.</text>
        <dbReference type="EC" id="2.7.13.3"/>
    </reaction>
</comment>
<evidence type="ECO:0000313" key="14">
    <source>
        <dbReference type="EMBL" id="GCF10847.1"/>
    </source>
</evidence>
<dbReference type="PANTHER" id="PTHR45436:SF5">
    <property type="entry name" value="SENSOR HISTIDINE KINASE TRCS"/>
    <property type="match status" value="1"/>
</dbReference>
<reference evidence="14 15" key="1">
    <citation type="submission" date="2019-01" db="EMBL/GenBank/DDBJ databases">
        <title>Draft genome sequence of Dictyobacter sp. Uno17.</title>
        <authorList>
            <person name="Wang C.M."/>
            <person name="Zheng Y."/>
            <person name="Sakai Y."/>
            <person name="Abe K."/>
            <person name="Yokota A."/>
            <person name="Yabe S."/>
        </authorList>
    </citation>
    <scope>NUCLEOTIDE SEQUENCE [LARGE SCALE GENOMIC DNA]</scope>
    <source>
        <strain evidence="14 15">Uno17</strain>
    </source>
</reference>
<dbReference type="EC" id="2.7.13.3" evidence="3"/>
<dbReference type="SUPFAM" id="SSF55874">
    <property type="entry name" value="ATPase domain of HSP90 chaperone/DNA topoisomerase II/histidine kinase"/>
    <property type="match status" value="1"/>
</dbReference>
<dbReference type="EMBL" id="BIXY01000085">
    <property type="protein sequence ID" value="GCF10847.1"/>
    <property type="molecule type" value="Genomic_DNA"/>
</dbReference>